<evidence type="ECO:0000313" key="2">
    <source>
        <dbReference type="Proteomes" id="UP000750711"/>
    </source>
</evidence>
<proteinExistence type="predicted"/>
<accession>A0A9P8KZ08</accession>
<name>A0A9P8KZ08_9PEZI</name>
<comment type="caution">
    <text evidence="1">The sequence shown here is derived from an EMBL/GenBank/DDBJ whole genome shotgun (WGS) entry which is preliminary data.</text>
</comment>
<dbReference type="Proteomes" id="UP000750711">
    <property type="component" value="Unassembled WGS sequence"/>
</dbReference>
<evidence type="ECO:0000313" key="1">
    <source>
        <dbReference type="EMBL" id="KAH0533513.1"/>
    </source>
</evidence>
<organism evidence="1 2">
    <name type="scientific">Trichoglossum hirsutum</name>
    <dbReference type="NCBI Taxonomy" id="265104"/>
    <lineage>
        <taxon>Eukaryota</taxon>
        <taxon>Fungi</taxon>
        <taxon>Dikarya</taxon>
        <taxon>Ascomycota</taxon>
        <taxon>Pezizomycotina</taxon>
        <taxon>Geoglossomycetes</taxon>
        <taxon>Geoglossales</taxon>
        <taxon>Geoglossaceae</taxon>
        <taxon>Trichoglossum</taxon>
    </lineage>
</organism>
<gene>
    <name evidence="1" type="ORF">GP486_008998</name>
</gene>
<reference evidence="1" key="1">
    <citation type="submission" date="2021-03" db="EMBL/GenBank/DDBJ databases">
        <title>Comparative genomics and phylogenomic investigation of the class Geoglossomycetes provide insights into ecological specialization and systematics.</title>
        <authorList>
            <person name="Melie T."/>
            <person name="Pirro S."/>
            <person name="Miller A.N."/>
            <person name="Quandt A."/>
        </authorList>
    </citation>
    <scope>NUCLEOTIDE SEQUENCE</scope>
    <source>
        <strain evidence="1">CAQ_001_2017</strain>
    </source>
</reference>
<sequence length="107" mass="11937">MRSAKDRQSSYEYHEAASREAASRAAWAAFAEGASSSTRPTSSPTKSEQAIKHLNKEYSNVLDQSDMVSAMEVMENNVKAAIFLCMEEGDTRDAWLVNQIRRVNMMG</sequence>
<keyword evidence="2" id="KW-1185">Reference proteome</keyword>
<protein>
    <submittedName>
        <fullName evidence="1">Uncharacterized protein</fullName>
    </submittedName>
</protein>
<dbReference type="AlphaFoldDB" id="A0A9P8KZ08"/>
<dbReference type="EMBL" id="JAGHQM010004886">
    <property type="protein sequence ID" value="KAH0533513.1"/>
    <property type="molecule type" value="Genomic_DNA"/>
</dbReference>